<sequence>MDPPPRISAVVAYQMAFGKRRSKTRCSDSLYITAQSHFTEPVVERFKTIMQVLDTESGAIFDKIFQGSGCEIPPSQTGVENLISQGNNVTCQPVLPPPSNLSEFHHGATETALVPSLMLTIPTPQMPASPVFVPQSPITVFKFAEATSRQFTPLAPSSSPLPVPAIPICEDCCLIVPESGQQCASCERQWLACKVWYQANDGGRRQRLKEPYIKPAESNAANRALMDFLGAPTGLGNSYGLGIRAGPEQAMSKSRFRRLAPLLALATADSSLSILSGRSLAATLESSKALVKKLRLEAFNSSMKQFWAKIAQQARCIPIAFVETLFPASLFGATTSSSSSSSFRRSTFGDDFLGDPRLRAQSSRRLAITSTSRFLEHLVEASSTT</sequence>
<organism evidence="1 2">
    <name type="scientific">Postia placenta MAD-698-R-SB12</name>
    <dbReference type="NCBI Taxonomy" id="670580"/>
    <lineage>
        <taxon>Eukaryota</taxon>
        <taxon>Fungi</taxon>
        <taxon>Dikarya</taxon>
        <taxon>Basidiomycota</taxon>
        <taxon>Agaricomycotina</taxon>
        <taxon>Agaricomycetes</taxon>
        <taxon>Polyporales</taxon>
        <taxon>Adustoporiaceae</taxon>
        <taxon>Rhodonia</taxon>
    </lineage>
</organism>
<dbReference type="Proteomes" id="UP000194127">
    <property type="component" value="Unassembled WGS sequence"/>
</dbReference>
<evidence type="ECO:0000313" key="2">
    <source>
        <dbReference type="Proteomes" id="UP000194127"/>
    </source>
</evidence>
<dbReference type="OrthoDB" id="2954746at2759"/>
<gene>
    <name evidence="1" type="ORF">POSPLADRAFT_1051311</name>
</gene>
<protein>
    <submittedName>
        <fullName evidence="1">Uncharacterized protein</fullName>
    </submittedName>
</protein>
<dbReference type="GeneID" id="36325097"/>
<dbReference type="AlphaFoldDB" id="A0A1X6NEV5"/>
<proteinExistence type="predicted"/>
<keyword evidence="2" id="KW-1185">Reference proteome</keyword>
<dbReference type="RefSeq" id="XP_024343951.1">
    <property type="nucleotide sequence ID" value="XM_024480147.1"/>
</dbReference>
<accession>A0A1X6NEV5</accession>
<reference evidence="1 2" key="1">
    <citation type="submission" date="2017-04" db="EMBL/GenBank/DDBJ databases">
        <title>Genome Sequence of the Model Brown-Rot Fungus Postia placenta SB12.</title>
        <authorList>
            <consortium name="DOE Joint Genome Institute"/>
            <person name="Gaskell J."/>
            <person name="Kersten P."/>
            <person name="Larrondo L.F."/>
            <person name="Canessa P."/>
            <person name="Martinez D."/>
            <person name="Hibbett D."/>
            <person name="Schmoll M."/>
            <person name="Kubicek C.P."/>
            <person name="Martinez A.T."/>
            <person name="Yadav J."/>
            <person name="Master E."/>
            <person name="Magnuson J.K."/>
            <person name="James T."/>
            <person name="Yaver D."/>
            <person name="Berka R."/>
            <person name="Labutti K."/>
            <person name="Lipzen A."/>
            <person name="Aerts A."/>
            <person name="Barry K."/>
            <person name="Henrissat B."/>
            <person name="Blanchette R."/>
            <person name="Grigoriev I."/>
            <person name="Cullen D."/>
        </authorList>
    </citation>
    <scope>NUCLEOTIDE SEQUENCE [LARGE SCALE GENOMIC DNA]</scope>
    <source>
        <strain evidence="1 2">MAD-698-R-SB12</strain>
    </source>
</reference>
<name>A0A1X6NEV5_9APHY</name>
<evidence type="ECO:0000313" key="1">
    <source>
        <dbReference type="EMBL" id="OSX67157.1"/>
    </source>
</evidence>
<dbReference type="EMBL" id="KZ110591">
    <property type="protein sequence ID" value="OSX67157.1"/>
    <property type="molecule type" value="Genomic_DNA"/>
</dbReference>